<dbReference type="Gene3D" id="3.60.40.10">
    <property type="entry name" value="PPM-type phosphatase domain"/>
    <property type="match status" value="1"/>
</dbReference>
<evidence type="ECO:0000313" key="6">
    <source>
        <dbReference type="Proteomes" id="UP000523955"/>
    </source>
</evidence>
<dbReference type="SMART" id="SM00065">
    <property type="entry name" value="GAF"/>
    <property type="match status" value="2"/>
</dbReference>
<feature type="compositionally biased region" description="Basic and acidic residues" evidence="2">
    <location>
        <begin position="7"/>
        <end position="19"/>
    </location>
</feature>
<name>A0A7X0RCP6_9ACTN</name>
<dbReference type="SUPFAM" id="SSF55781">
    <property type="entry name" value="GAF domain-like"/>
    <property type="match status" value="2"/>
</dbReference>
<feature type="domain" description="GAF" evidence="3">
    <location>
        <begin position="207"/>
        <end position="352"/>
    </location>
</feature>
<dbReference type="Gene3D" id="3.30.450.40">
    <property type="match status" value="2"/>
</dbReference>
<dbReference type="Pfam" id="PF07228">
    <property type="entry name" value="SpoIIE"/>
    <property type="match status" value="1"/>
</dbReference>
<protein>
    <submittedName>
        <fullName evidence="5">SpoIIE family protein phosphatase</fullName>
    </submittedName>
</protein>
<evidence type="ECO:0000259" key="4">
    <source>
        <dbReference type="SMART" id="SM00331"/>
    </source>
</evidence>
<feature type="region of interest" description="Disordered" evidence="2">
    <location>
        <begin position="1"/>
        <end position="21"/>
    </location>
</feature>
<dbReference type="EMBL" id="JACKXE010000001">
    <property type="protein sequence ID" value="MBB6625787.1"/>
    <property type="molecule type" value="Genomic_DNA"/>
</dbReference>
<dbReference type="PANTHER" id="PTHR43156">
    <property type="entry name" value="STAGE II SPORULATION PROTEIN E-RELATED"/>
    <property type="match status" value="1"/>
</dbReference>
<dbReference type="InterPro" id="IPR029016">
    <property type="entry name" value="GAF-like_dom_sf"/>
</dbReference>
<feature type="domain" description="PPM-type phosphatase" evidence="4">
    <location>
        <begin position="372"/>
        <end position="598"/>
    </location>
</feature>
<dbReference type="AlphaFoldDB" id="A0A7X0RCP6"/>
<sequence length="599" mass="64723">MTVLSDSARRDADPSRRPLGDAGRIAALRELGLSQESDPAMERFAHRVRELLEVPVALVSLVTGDEQLFPGMCGLPMPWAERRATPLSHSFCQHVVTSAEPLVISDASREPLVADNLAVSELGVVAYAGFPLTDDDGYVLGSLCAIDGEPRDWTPEHLTLLEDLARDCSNEIRLRVARLDAQRDRERRDRIEAQLTTEIARSRRMLSIAESLNETRTELGVRTRLQHLVDGIEGFRLVWLHLIDDLQGEGISPAVLEAAERGALVAQDDLAEDATVAFGVQDLAALREHHADSEVRAVLCVPVTGSSGLVGVIEMLWDVPRALDEQECLMAMALGSYVGQALERAQLIERRTGVAHQLQQAMLTTLPDVPGLPMAACYVAATAEEWVGGDWYDAIVLPPTDPEHDLVVAVTVGDVIGHDIPAAAVMGQARAMLRQAAFDRPGAGPADVFTHFESACQALDVDARGTAVLAFLSRHATTGAWSMTWTSAGHPPPLLAGPDGSVRRLELSAEDQGLLFGYRDLYDGRRHDSTIEVPTGSTVLFYSDGVIELPGVDLDVQMDELGDVLAARHHEGPQAVIDAVSMQFGSGFDDVVALAVQLP</sequence>
<comment type="caution">
    <text evidence="5">The sequence shown here is derived from an EMBL/GenBank/DDBJ whole genome shotgun (WGS) entry which is preliminary data.</text>
</comment>
<dbReference type="GO" id="GO:0016791">
    <property type="term" value="F:phosphatase activity"/>
    <property type="evidence" value="ECO:0007669"/>
    <property type="project" value="TreeGrafter"/>
</dbReference>
<dbReference type="RefSeq" id="WP_185251129.1">
    <property type="nucleotide sequence ID" value="NZ_JACKXE010000001.1"/>
</dbReference>
<evidence type="ECO:0000259" key="3">
    <source>
        <dbReference type="SMART" id="SM00065"/>
    </source>
</evidence>
<accession>A0A7X0RCP6</accession>
<reference evidence="5 6" key="1">
    <citation type="submission" date="2020-08" db="EMBL/GenBank/DDBJ databases">
        <authorList>
            <person name="Seo M.-J."/>
        </authorList>
    </citation>
    <scope>NUCLEOTIDE SEQUENCE [LARGE SCALE GENOMIC DNA]</scope>
    <source>
        <strain evidence="5 6">KIGAM211</strain>
    </source>
</reference>
<evidence type="ECO:0000256" key="2">
    <source>
        <dbReference type="SAM" id="MobiDB-lite"/>
    </source>
</evidence>
<evidence type="ECO:0000313" key="5">
    <source>
        <dbReference type="EMBL" id="MBB6625787.1"/>
    </source>
</evidence>
<dbReference type="InterPro" id="IPR003018">
    <property type="entry name" value="GAF"/>
</dbReference>
<gene>
    <name evidence="5" type="ORF">H5V45_00505</name>
</gene>
<evidence type="ECO:0000256" key="1">
    <source>
        <dbReference type="ARBA" id="ARBA00022801"/>
    </source>
</evidence>
<keyword evidence="1" id="KW-0378">Hydrolase</keyword>
<dbReference type="InterPro" id="IPR001932">
    <property type="entry name" value="PPM-type_phosphatase-like_dom"/>
</dbReference>
<proteinExistence type="predicted"/>
<dbReference type="Proteomes" id="UP000523955">
    <property type="component" value="Unassembled WGS sequence"/>
</dbReference>
<dbReference type="SMART" id="SM00331">
    <property type="entry name" value="PP2C_SIG"/>
    <property type="match status" value="1"/>
</dbReference>
<feature type="domain" description="GAF" evidence="3">
    <location>
        <begin position="36"/>
        <end position="182"/>
    </location>
</feature>
<organism evidence="5 6">
    <name type="scientific">Nocardioides luti</name>
    <dbReference type="NCBI Taxonomy" id="2761101"/>
    <lineage>
        <taxon>Bacteria</taxon>
        <taxon>Bacillati</taxon>
        <taxon>Actinomycetota</taxon>
        <taxon>Actinomycetes</taxon>
        <taxon>Propionibacteriales</taxon>
        <taxon>Nocardioidaceae</taxon>
        <taxon>Nocardioides</taxon>
    </lineage>
</organism>
<dbReference type="InterPro" id="IPR052016">
    <property type="entry name" value="Bact_Sigma-Reg"/>
</dbReference>
<keyword evidence="6" id="KW-1185">Reference proteome</keyword>
<dbReference type="PANTHER" id="PTHR43156:SF2">
    <property type="entry name" value="STAGE II SPORULATION PROTEIN E"/>
    <property type="match status" value="1"/>
</dbReference>
<dbReference type="Pfam" id="PF01590">
    <property type="entry name" value="GAF"/>
    <property type="match status" value="1"/>
</dbReference>
<dbReference type="InterPro" id="IPR036457">
    <property type="entry name" value="PPM-type-like_dom_sf"/>
</dbReference>